<gene>
    <name evidence="2" type="ORF">A8L45_17240</name>
</gene>
<name>A0A1C3EDU1_9GAMM</name>
<proteinExistence type="predicted"/>
<sequence length="144" mass="15545">MKPSSLLAITLTLFSGSVLAASGTIYKSASCGCCEDWVSHMKDNGFSLKVENSDNLYPIKKKLGLTPELASCHTAVIDGYVFEGHIPASDIQTFLQNEPKDLDGLAVPGMPLGSPGMEFDNRKQAYQVIGFSKDGKTQVFSQHN</sequence>
<dbReference type="AlphaFoldDB" id="A0A1C3EDU1"/>
<dbReference type="Pfam" id="PF04214">
    <property type="entry name" value="DUF411"/>
    <property type="match status" value="1"/>
</dbReference>
<keyword evidence="1" id="KW-0732">Signal</keyword>
<dbReference type="STRING" id="1080227.A8L45_17240"/>
<feature type="signal peptide" evidence="1">
    <location>
        <begin position="1"/>
        <end position="20"/>
    </location>
</feature>
<feature type="chain" id="PRO_5008672994" evidence="1">
    <location>
        <begin position="21"/>
        <end position="144"/>
    </location>
</feature>
<comment type="caution">
    <text evidence="2">The sequence shown here is derived from an EMBL/GenBank/DDBJ whole genome shotgun (WGS) entry which is preliminary data.</text>
</comment>
<evidence type="ECO:0000313" key="2">
    <source>
        <dbReference type="EMBL" id="ODA31416.1"/>
    </source>
</evidence>
<protein>
    <submittedName>
        <fullName evidence="2">Copper amine oxidase</fullName>
    </submittedName>
</protein>
<evidence type="ECO:0000256" key="1">
    <source>
        <dbReference type="SAM" id="SignalP"/>
    </source>
</evidence>
<dbReference type="Proteomes" id="UP000094936">
    <property type="component" value="Unassembled WGS sequence"/>
</dbReference>
<accession>A0A1C3EDU1</accession>
<dbReference type="EMBL" id="LYBM01000036">
    <property type="protein sequence ID" value="ODA31416.1"/>
    <property type="molecule type" value="Genomic_DNA"/>
</dbReference>
<keyword evidence="3" id="KW-1185">Reference proteome</keyword>
<reference evidence="2 3" key="1">
    <citation type="submission" date="2016-05" db="EMBL/GenBank/DDBJ databases">
        <title>Genomic Taxonomy of the Vibrionaceae.</title>
        <authorList>
            <person name="Gomez-Gil B."/>
            <person name="Enciso-Ibarra J."/>
        </authorList>
    </citation>
    <scope>NUCLEOTIDE SEQUENCE [LARGE SCALE GENOMIC DNA]</scope>
    <source>
        <strain evidence="2 3">CAIM 1920</strain>
    </source>
</reference>
<dbReference type="RefSeq" id="WP_068904544.1">
    <property type="nucleotide sequence ID" value="NZ_JBHUIF010000028.1"/>
</dbReference>
<dbReference type="OrthoDB" id="14727at2"/>
<organism evidence="2 3">
    <name type="scientific">Veronia pacifica</name>
    <dbReference type="NCBI Taxonomy" id="1080227"/>
    <lineage>
        <taxon>Bacteria</taxon>
        <taxon>Pseudomonadati</taxon>
        <taxon>Pseudomonadota</taxon>
        <taxon>Gammaproteobacteria</taxon>
        <taxon>Vibrionales</taxon>
        <taxon>Vibrionaceae</taxon>
        <taxon>Veronia</taxon>
    </lineage>
</organism>
<dbReference type="InterPro" id="IPR007332">
    <property type="entry name" value="DUF411"/>
</dbReference>
<evidence type="ECO:0000313" key="3">
    <source>
        <dbReference type="Proteomes" id="UP000094936"/>
    </source>
</evidence>